<accession>A0A2I0JST1</accession>
<feature type="region of interest" description="Disordered" evidence="1">
    <location>
        <begin position="516"/>
        <end position="664"/>
    </location>
</feature>
<dbReference type="InterPro" id="IPR021109">
    <property type="entry name" value="Peptidase_aspartic_dom_sf"/>
</dbReference>
<evidence type="ECO:0000259" key="2">
    <source>
        <dbReference type="Pfam" id="PF03732"/>
    </source>
</evidence>
<dbReference type="Proteomes" id="UP000233551">
    <property type="component" value="Unassembled WGS sequence"/>
</dbReference>
<reference evidence="3 4" key="1">
    <citation type="submission" date="2017-11" db="EMBL/GenBank/DDBJ databases">
        <title>De-novo sequencing of pomegranate (Punica granatum L.) genome.</title>
        <authorList>
            <person name="Akparov Z."/>
            <person name="Amiraslanov A."/>
            <person name="Hajiyeva S."/>
            <person name="Abbasov M."/>
            <person name="Kaur K."/>
            <person name="Hamwieh A."/>
            <person name="Solovyev V."/>
            <person name="Salamov A."/>
            <person name="Braich B."/>
            <person name="Kosarev P."/>
            <person name="Mahmoud A."/>
            <person name="Hajiyev E."/>
            <person name="Babayeva S."/>
            <person name="Izzatullayeva V."/>
            <person name="Mammadov A."/>
            <person name="Mammadov A."/>
            <person name="Sharifova S."/>
            <person name="Ojaghi J."/>
            <person name="Eynullazada K."/>
            <person name="Bayramov B."/>
            <person name="Abdulazimova A."/>
            <person name="Shahmuradov I."/>
        </authorList>
    </citation>
    <scope>NUCLEOTIDE SEQUENCE [LARGE SCALE GENOMIC DNA]</scope>
    <source>
        <strain evidence="4">cv. AG2017</strain>
        <tissue evidence="3">Leaf</tissue>
    </source>
</reference>
<feature type="compositionally biased region" description="Basic and acidic residues" evidence="1">
    <location>
        <begin position="624"/>
        <end position="636"/>
    </location>
</feature>
<feature type="region of interest" description="Disordered" evidence="1">
    <location>
        <begin position="676"/>
        <end position="697"/>
    </location>
</feature>
<evidence type="ECO:0000256" key="1">
    <source>
        <dbReference type="SAM" id="MobiDB-lite"/>
    </source>
</evidence>
<feature type="domain" description="Retrotransposon gag" evidence="2">
    <location>
        <begin position="17"/>
        <end position="101"/>
    </location>
</feature>
<dbReference type="Gene3D" id="2.40.70.10">
    <property type="entry name" value="Acid Proteases"/>
    <property type="match status" value="1"/>
</dbReference>
<dbReference type="PANTHER" id="PTHR33240">
    <property type="entry name" value="OS08G0508500 PROTEIN"/>
    <property type="match status" value="1"/>
</dbReference>
<feature type="compositionally biased region" description="Pro residues" evidence="1">
    <location>
        <begin position="117"/>
        <end position="151"/>
    </location>
</feature>
<feature type="region of interest" description="Disordered" evidence="1">
    <location>
        <begin position="764"/>
        <end position="801"/>
    </location>
</feature>
<organism evidence="3 4">
    <name type="scientific">Punica granatum</name>
    <name type="common">Pomegranate</name>
    <dbReference type="NCBI Taxonomy" id="22663"/>
    <lineage>
        <taxon>Eukaryota</taxon>
        <taxon>Viridiplantae</taxon>
        <taxon>Streptophyta</taxon>
        <taxon>Embryophyta</taxon>
        <taxon>Tracheophyta</taxon>
        <taxon>Spermatophyta</taxon>
        <taxon>Magnoliopsida</taxon>
        <taxon>eudicotyledons</taxon>
        <taxon>Gunneridae</taxon>
        <taxon>Pentapetalae</taxon>
        <taxon>rosids</taxon>
        <taxon>malvids</taxon>
        <taxon>Myrtales</taxon>
        <taxon>Lythraceae</taxon>
        <taxon>Punica</taxon>
    </lineage>
</organism>
<dbReference type="InterPro" id="IPR005162">
    <property type="entry name" value="Retrotrans_gag_dom"/>
</dbReference>
<keyword evidence="4" id="KW-1185">Reference proteome</keyword>
<dbReference type="CDD" id="cd00303">
    <property type="entry name" value="retropepsin_like"/>
    <property type="match status" value="1"/>
</dbReference>
<gene>
    <name evidence="3" type="ORF">CRG98_020245</name>
</gene>
<dbReference type="AlphaFoldDB" id="A0A2I0JST1"/>
<sequence length="801" mass="88293">MLQYWEYEEFVIHSFQDSLSGSALDWFMSLKAEDIPTWEDLSRKFTDQYRYCAEAPPTLLELSTKEMAQGQRFEEYATKWRAQAAKHIPPIIEVQQIQLFYSTLRGQYSANFTSAPPIAPSYPPHTPQYRPQPPTQPIYYSAPPPPPPSTVPSPVIHHYTPTPSQALQYQPPAPRISQPTQRAPPPQGQQGGATPSRPRKQYPNLPVPLSHIYQQIRDKIGTIAPGPSFDPTIQDQSKQEGKSEQGSPPPIVIEYVPAEAAIGFTGIDAPPAPFIIDILTREPYSDDKVPWTYEGGVGSLEQQFGVMGITRSGRLYESPTITDKGKTPAAGVEAAPEAPPIPPKEVTEEEAEAFMKIIKVPKGTPPDQIEETVSSIFSSTISFSDDELPSERCAHSRALHVVCKCNNHIVGRVMIDNGFALNVCPVTTLKHMNVDLNRVRPSETAVRAFDGSRREVNGEIDLLIEVGPCSFSVTFQVLDIPNAFSLLLGRPWIHSAGAVPSSLHLKLKFFVEERLSAPHSGPPASRTRIPDRSSEHYSSPGNQGANRQARGTQGPPGPGNKLQTTFWNSARSPEVRFSGRERLPASLRVLPGQQSPTEDDGPTIPRGAKGSPKLMQACTKNNRGSRDAKLHSERPNRAKPTPEAPSRSNESNEPDLAPCRDRSKRADPFFHGLQRLPTYGSLTRSRPSESRDSHGHFPDSFPLATRLGNIPFNLGELGSSIFIYMRSDAPCMPYNVPCLFLFIYHVHKLMNVHLMRGDDVGWGGRGPGSRPNHGTHGQALSGQPVSLHDSSEARAPLLSRN</sequence>
<evidence type="ECO:0000313" key="4">
    <source>
        <dbReference type="Proteomes" id="UP000233551"/>
    </source>
</evidence>
<feature type="region of interest" description="Disordered" evidence="1">
    <location>
        <begin position="115"/>
        <end position="205"/>
    </location>
</feature>
<evidence type="ECO:0000313" key="3">
    <source>
        <dbReference type="EMBL" id="PKI59377.1"/>
    </source>
</evidence>
<feature type="compositionally biased region" description="Polar residues" evidence="1">
    <location>
        <begin position="536"/>
        <end position="551"/>
    </location>
</feature>
<proteinExistence type="predicted"/>
<feature type="region of interest" description="Disordered" evidence="1">
    <location>
        <begin position="317"/>
        <end position="344"/>
    </location>
</feature>
<dbReference type="Pfam" id="PF03732">
    <property type="entry name" value="Retrotrans_gag"/>
    <property type="match status" value="1"/>
</dbReference>
<comment type="caution">
    <text evidence="3">The sequence shown here is derived from an EMBL/GenBank/DDBJ whole genome shotgun (WGS) entry which is preliminary data.</text>
</comment>
<dbReference type="STRING" id="22663.A0A2I0JST1"/>
<feature type="compositionally biased region" description="Polar residues" evidence="1">
    <location>
        <begin position="561"/>
        <end position="571"/>
    </location>
</feature>
<feature type="compositionally biased region" description="Basic and acidic residues" evidence="1">
    <location>
        <begin position="686"/>
        <end position="697"/>
    </location>
</feature>
<name>A0A2I0JST1_PUNGR</name>
<protein>
    <recommendedName>
        <fullName evidence="2">Retrotransposon gag domain-containing protein</fullName>
    </recommendedName>
</protein>
<dbReference type="PANTHER" id="PTHR33240:SF15">
    <property type="entry name" value="GAG-PRO-LIKE PROTEIN"/>
    <property type="match status" value="1"/>
</dbReference>
<dbReference type="EMBL" id="PGOL01001278">
    <property type="protein sequence ID" value="PKI59377.1"/>
    <property type="molecule type" value="Genomic_DNA"/>
</dbReference>
<feature type="compositionally biased region" description="Basic and acidic residues" evidence="1">
    <location>
        <begin position="573"/>
        <end position="583"/>
    </location>
</feature>
<feature type="region of interest" description="Disordered" evidence="1">
    <location>
        <begin position="221"/>
        <end position="250"/>
    </location>
</feature>